<keyword evidence="1" id="KW-0597">Phosphoprotein</keyword>
<dbReference type="InterPro" id="IPR052240">
    <property type="entry name" value="SAP_domain_ribonucleoprotein"/>
</dbReference>
<dbReference type="EMBL" id="CAJFCW020000003">
    <property type="protein sequence ID" value="CAG9104684.1"/>
    <property type="molecule type" value="Genomic_DNA"/>
</dbReference>
<feature type="compositionally biased region" description="Basic and acidic residues" evidence="3">
    <location>
        <begin position="162"/>
        <end position="184"/>
    </location>
</feature>
<sequence>MAAETKEELAKFTIPQLKERLKQRRLQISGTKNELINRLYESLQEEELLGEGASAPQLETEEDLLGNNETNGEQLTKNDEDLLLGIDENKKQKEEVTVSEESKEKVSEDGDKPPSNPEVKKRPSISAPEGVPKKVTLTTEDAKAKRAARFGLTATPVAKADTPSDKDKNGNNTTEKKPEIKTTDPKLLARAKRFGLPIGAADSCPAKVAKGNVEEDEKMKARRLRFGL</sequence>
<evidence type="ECO:0000256" key="3">
    <source>
        <dbReference type="SAM" id="MobiDB-lite"/>
    </source>
</evidence>
<feature type="compositionally biased region" description="Basic and acidic residues" evidence="3">
    <location>
        <begin position="87"/>
        <end position="112"/>
    </location>
</feature>
<reference evidence="5" key="1">
    <citation type="submission" date="2020-09" db="EMBL/GenBank/DDBJ databases">
        <authorList>
            <person name="Kikuchi T."/>
        </authorList>
    </citation>
    <scope>NUCLEOTIDE SEQUENCE</scope>
    <source>
        <strain evidence="5">SH1</strain>
    </source>
</reference>
<dbReference type="Pfam" id="PF02037">
    <property type="entry name" value="SAP"/>
    <property type="match status" value="1"/>
</dbReference>
<accession>A0A811KJN2</accession>
<dbReference type="EMBL" id="CAJFDH010000003">
    <property type="protein sequence ID" value="CAD5215742.1"/>
    <property type="molecule type" value="Genomic_DNA"/>
</dbReference>
<dbReference type="PROSITE" id="PS50800">
    <property type="entry name" value="SAP"/>
    <property type="match status" value="1"/>
</dbReference>
<gene>
    <name evidence="5" type="ORF">BOKJ2_LOCUS6245</name>
</gene>
<evidence type="ECO:0000259" key="4">
    <source>
        <dbReference type="PROSITE" id="PS50800"/>
    </source>
</evidence>
<evidence type="ECO:0000313" key="5">
    <source>
        <dbReference type="EMBL" id="CAD5215742.1"/>
    </source>
</evidence>
<protein>
    <recommendedName>
        <fullName evidence="4">SAP domain-containing protein</fullName>
    </recommendedName>
</protein>
<dbReference type="InterPro" id="IPR036361">
    <property type="entry name" value="SAP_dom_sf"/>
</dbReference>
<dbReference type="GO" id="GO:0005634">
    <property type="term" value="C:nucleus"/>
    <property type="evidence" value="ECO:0007669"/>
    <property type="project" value="TreeGrafter"/>
</dbReference>
<proteinExistence type="inferred from homology"/>
<organism evidence="5 6">
    <name type="scientific">Bursaphelenchus okinawaensis</name>
    <dbReference type="NCBI Taxonomy" id="465554"/>
    <lineage>
        <taxon>Eukaryota</taxon>
        <taxon>Metazoa</taxon>
        <taxon>Ecdysozoa</taxon>
        <taxon>Nematoda</taxon>
        <taxon>Chromadorea</taxon>
        <taxon>Rhabditida</taxon>
        <taxon>Tylenchina</taxon>
        <taxon>Tylenchomorpha</taxon>
        <taxon>Aphelenchoidea</taxon>
        <taxon>Aphelenchoididae</taxon>
        <taxon>Bursaphelenchus</taxon>
    </lineage>
</organism>
<comment type="caution">
    <text evidence="5">The sequence shown here is derived from an EMBL/GenBank/DDBJ whole genome shotgun (WGS) entry which is preliminary data.</text>
</comment>
<evidence type="ECO:0000256" key="2">
    <source>
        <dbReference type="ARBA" id="ARBA00046328"/>
    </source>
</evidence>
<dbReference type="SMART" id="SM00513">
    <property type="entry name" value="SAP"/>
    <property type="match status" value="1"/>
</dbReference>
<dbReference type="Proteomes" id="UP000783686">
    <property type="component" value="Unassembled WGS sequence"/>
</dbReference>
<keyword evidence="6" id="KW-1185">Reference proteome</keyword>
<evidence type="ECO:0000256" key="1">
    <source>
        <dbReference type="ARBA" id="ARBA00022553"/>
    </source>
</evidence>
<dbReference type="PANTHER" id="PTHR46551">
    <property type="entry name" value="SAP DOMAIN-CONTAINING RIBONUCLEOPROTEIN"/>
    <property type="match status" value="1"/>
</dbReference>
<dbReference type="AlphaFoldDB" id="A0A811KJN2"/>
<name>A0A811KJN2_9BILA</name>
<evidence type="ECO:0000313" key="6">
    <source>
        <dbReference type="Proteomes" id="UP000614601"/>
    </source>
</evidence>
<dbReference type="InterPro" id="IPR003034">
    <property type="entry name" value="SAP_dom"/>
</dbReference>
<comment type="similarity">
    <text evidence="2">Belongs to the SAP domain-containing ribonucleoprotein family.</text>
</comment>
<dbReference type="OrthoDB" id="5837849at2759"/>
<dbReference type="Proteomes" id="UP000614601">
    <property type="component" value="Unassembled WGS sequence"/>
</dbReference>
<dbReference type="PANTHER" id="PTHR46551:SF1">
    <property type="entry name" value="SAP DOMAIN-CONTAINING RIBONUCLEOPROTEIN"/>
    <property type="match status" value="1"/>
</dbReference>
<feature type="region of interest" description="Disordered" evidence="3">
    <location>
        <begin position="47"/>
        <end position="186"/>
    </location>
</feature>
<dbReference type="SUPFAM" id="SSF68906">
    <property type="entry name" value="SAP domain"/>
    <property type="match status" value="1"/>
</dbReference>
<dbReference type="GO" id="GO:0016973">
    <property type="term" value="P:poly(A)+ mRNA export from nucleus"/>
    <property type="evidence" value="ECO:0007669"/>
    <property type="project" value="TreeGrafter"/>
</dbReference>
<dbReference type="Gene3D" id="1.10.720.30">
    <property type="entry name" value="SAP domain"/>
    <property type="match status" value="1"/>
</dbReference>
<feature type="domain" description="SAP" evidence="4">
    <location>
        <begin position="9"/>
        <end position="43"/>
    </location>
</feature>